<name>A0AAV2JSR1_KNICA</name>
<evidence type="ECO:0000313" key="3">
    <source>
        <dbReference type="EMBL" id="CAL1580726.1"/>
    </source>
</evidence>
<accession>A0AAV2JSR1</accession>
<evidence type="ECO:0000259" key="2">
    <source>
        <dbReference type="Pfam" id="PF12777"/>
    </source>
</evidence>
<dbReference type="GO" id="GO:0045505">
    <property type="term" value="F:dynein intermediate chain binding"/>
    <property type="evidence" value="ECO:0007669"/>
    <property type="project" value="InterPro"/>
</dbReference>
<dbReference type="InterPro" id="IPR026983">
    <property type="entry name" value="DHC"/>
</dbReference>
<dbReference type="GO" id="GO:0007018">
    <property type="term" value="P:microtubule-based movement"/>
    <property type="evidence" value="ECO:0007669"/>
    <property type="project" value="InterPro"/>
</dbReference>
<dbReference type="Proteomes" id="UP001497482">
    <property type="component" value="Chromosome 14"/>
</dbReference>
<sequence length="196" mass="21209">MAFFGVIKDQVDDLKAKLAAQEVELKQKNDAADTLIQEVGVETEKVSKEKAVADAEEQKVAAIAVVVSGKQRDCEEDLTKAEPALLAAQEALNTLNKSNLTELKSFGSPVSAVTNVTAAVMVLTAPNGKVPKDRSWKASKVMMAKVDAFLDSLINFNKENIHEACLKAIQPYLQVRAAHPLSSHVSAVFTIVRTTY</sequence>
<dbReference type="GO" id="GO:0051959">
    <property type="term" value="F:dynein light intermediate chain binding"/>
    <property type="evidence" value="ECO:0007669"/>
    <property type="project" value="InterPro"/>
</dbReference>
<evidence type="ECO:0000256" key="1">
    <source>
        <dbReference type="SAM" id="Coils"/>
    </source>
</evidence>
<keyword evidence="4" id="KW-1185">Reference proteome</keyword>
<keyword evidence="1" id="KW-0175">Coiled coil</keyword>
<reference evidence="3 4" key="1">
    <citation type="submission" date="2024-04" db="EMBL/GenBank/DDBJ databases">
        <authorList>
            <person name="Waldvogel A.-M."/>
            <person name="Schoenle A."/>
        </authorList>
    </citation>
    <scope>NUCLEOTIDE SEQUENCE [LARGE SCALE GENOMIC DNA]</scope>
</reference>
<evidence type="ECO:0000313" key="4">
    <source>
        <dbReference type="Proteomes" id="UP001497482"/>
    </source>
</evidence>
<feature type="domain" description="Dynein heavy chain coiled coil stalk" evidence="2">
    <location>
        <begin position="9"/>
        <end position="177"/>
    </location>
</feature>
<feature type="coiled-coil region" evidence="1">
    <location>
        <begin position="11"/>
        <end position="38"/>
    </location>
</feature>
<dbReference type="PANTHER" id="PTHR45703:SF4">
    <property type="entry name" value="DYNEIN AXONEMAL HEAVY CHAIN 17"/>
    <property type="match status" value="1"/>
</dbReference>
<dbReference type="Gene3D" id="1.20.920.20">
    <property type="match status" value="1"/>
</dbReference>
<protein>
    <recommendedName>
        <fullName evidence="2">Dynein heavy chain coiled coil stalk domain-containing protein</fullName>
    </recommendedName>
</protein>
<gene>
    <name evidence="3" type="ORF">KC01_LOCUS11539</name>
</gene>
<dbReference type="AlphaFoldDB" id="A0AAV2JSR1"/>
<dbReference type="PANTHER" id="PTHR45703">
    <property type="entry name" value="DYNEIN HEAVY CHAIN"/>
    <property type="match status" value="1"/>
</dbReference>
<dbReference type="EMBL" id="OZ035836">
    <property type="protein sequence ID" value="CAL1580726.1"/>
    <property type="molecule type" value="Genomic_DNA"/>
</dbReference>
<dbReference type="Pfam" id="PF12777">
    <property type="entry name" value="MT"/>
    <property type="match status" value="1"/>
</dbReference>
<proteinExistence type="predicted"/>
<dbReference type="InterPro" id="IPR024743">
    <property type="entry name" value="Dynein_HC_stalk"/>
</dbReference>
<organism evidence="3 4">
    <name type="scientific">Knipowitschia caucasica</name>
    <name type="common">Caucasian dwarf goby</name>
    <name type="synonym">Pomatoschistus caucasicus</name>
    <dbReference type="NCBI Taxonomy" id="637954"/>
    <lineage>
        <taxon>Eukaryota</taxon>
        <taxon>Metazoa</taxon>
        <taxon>Chordata</taxon>
        <taxon>Craniata</taxon>
        <taxon>Vertebrata</taxon>
        <taxon>Euteleostomi</taxon>
        <taxon>Actinopterygii</taxon>
        <taxon>Neopterygii</taxon>
        <taxon>Teleostei</taxon>
        <taxon>Neoteleostei</taxon>
        <taxon>Acanthomorphata</taxon>
        <taxon>Gobiaria</taxon>
        <taxon>Gobiiformes</taxon>
        <taxon>Gobioidei</taxon>
        <taxon>Gobiidae</taxon>
        <taxon>Gobiinae</taxon>
        <taxon>Knipowitschia</taxon>
    </lineage>
</organism>
<dbReference type="GO" id="GO:0030286">
    <property type="term" value="C:dynein complex"/>
    <property type="evidence" value="ECO:0007669"/>
    <property type="project" value="InterPro"/>
</dbReference>